<keyword evidence="2" id="KW-1185">Reference proteome</keyword>
<sequence>MCVLSCFIGIPNSVNFLHCCGAHWLEMKGMVPIEFVH</sequence>
<comment type="caution">
    <text evidence="1">The sequence shown here is derived from an EMBL/GenBank/DDBJ whole genome shotgun (WGS) entry which is preliminary data.</text>
</comment>
<protein>
    <submittedName>
        <fullName evidence="1">Uncharacterized protein</fullName>
    </submittedName>
</protein>
<dbReference type="Proteomes" id="UP000231279">
    <property type="component" value="Unassembled WGS sequence"/>
</dbReference>
<evidence type="ECO:0000313" key="2">
    <source>
        <dbReference type="Proteomes" id="UP000231279"/>
    </source>
</evidence>
<name>A0A2G9G2A6_9LAMI</name>
<accession>A0A2G9G2A6</accession>
<reference evidence="2" key="1">
    <citation type="journal article" date="2018" name="Gigascience">
        <title>Genome assembly of the Pink Ipe (Handroanthus impetiginosus, Bignoniaceae), a highly valued, ecologically keystone Neotropical timber forest tree.</title>
        <authorList>
            <person name="Silva-Junior O.B."/>
            <person name="Grattapaglia D."/>
            <person name="Novaes E."/>
            <person name="Collevatti R.G."/>
        </authorList>
    </citation>
    <scope>NUCLEOTIDE SEQUENCE [LARGE SCALE GENOMIC DNA]</scope>
    <source>
        <strain evidence="2">cv. UFG-1</strain>
    </source>
</reference>
<dbReference type="EMBL" id="NKXS01007596">
    <property type="protein sequence ID" value="PIM99443.1"/>
    <property type="molecule type" value="Genomic_DNA"/>
</dbReference>
<organism evidence="1 2">
    <name type="scientific">Handroanthus impetiginosus</name>
    <dbReference type="NCBI Taxonomy" id="429701"/>
    <lineage>
        <taxon>Eukaryota</taxon>
        <taxon>Viridiplantae</taxon>
        <taxon>Streptophyta</taxon>
        <taxon>Embryophyta</taxon>
        <taxon>Tracheophyta</taxon>
        <taxon>Spermatophyta</taxon>
        <taxon>Magnoliopsida</taxon>
        <taxon>eudicotyledons</taxon>
        <taxon>Gunneridae</taxon>
        <taxon>Pentapetalae</taxon>
        <taxon>asterids</taxon>
        <taxon>lamiids</taxon>
        <taxon>Lamiales</taxon>
        <taxon>Bignoniaceae</taxon>
        <taxon>Crescentiina</taxon>
        <taxon>Tabebuia alliance</taxon>
        <taxon>Handroanthus</taxon>
    </lineage>
</organism>
<proteinExistence type="predicted"/>
<dbReference type="AlphaFoldDB" id="A0A2G9G2A6"/>
<gene>
    <name evidence="1" type="ORF">CDL12_28062</name>
</gene>
<evidence type="ECO:0000313" key="1">
    <source>
        <dbReference type="EMBL" id="PIM99443.1"/>
    </source>
</evidence>